<evidence type="ECO:0000313" key="2">
    <source>
        <dbReference type="Proteomes" id="UP001359559"/>
    </source>
</evidence>
<comment type="caution">
    <text evidence="1">The sequence shown here is derived from an EMBL/GenBank/DDBJ whole genome shotgun (WGS) entry which is preliminary data.</text>
</comment>
<protein>
    <submittedName>
        <fullName evidence="1">Uncharacterized protein</fullName>
    </submittedName>
</protein>
<keyword evidence="2" id="KW-1185">Reference proteome</keyword>
<accession>A0AAN9EU59</accession>
<name>A0AAN9EU59_CLITE</name>
<dbReference type="Proteomes" id="UP001359559">
    <property type="component" value="Unassembled WGS sequence"/>
</dbReference>
<reference evidence="1 2" key="1">
    <citation type="submission" date="2024-01" db="EMBL/GenBank/DDBJ databases">
        <title>The genomes of 5 underutilized Papilionoideae crops provide insights into root nodulation and disease resistance.</title>
        <authorList>
            <person name="Yuan L."/>
        </authorList>
    </citation>
    <scope>NUCLEOTIDE SEQUENCE [LARGE SCALE GENOMIC DNA]</scope>
    <source>
        <strain evidence="1">LY-2023</strain>
        <tissue evidence="1">Leaf</tissue>
    </source>
</reference>
<sequence>MVGLVVVDRIVARRVEAAGGLMVFRGRENGGGAGRGNGLGEDGDVMVEGFSGCGSQWHGGDHKLVVSRW</sequence>
<dbReference type="EMBL" id="JAYKXN010000008">
    <property type="protein sequence ID" value="KAK7263391.1"/>
    <property type="molecule type" value="Genomic_DNA"/>
</dbReference>
<dbReference type="AlphaFoldDB" id="A0AAN9EU59"/>
<gene>
    <name evidence="1" type="ORF">RJT34_30980</name>
</gene>
<organism evidence="1 2">
    <name type="scientific">Clitoria ternatea</name>
    <name type="common">Butterfly pea</name>
    <dbReference type="NCBI Taxonomy" id="43366"/>
    <lineage>
        <taxon>Eukaryota</taxon>
        <taxon>Viridiplantae</taxon>
        <taxon>Streptophyta</taxon>
        <taxon>Embryophyta</taxon>
        <taxon>Tracheophyta</taxon>
        <taxon>Spermatophyta</taxon>
        <taxon>Magnoliopsida</taxon>
        <taxon>eudicotyledons</taxon>
        <taxon>Gunneridae</taxon>
        <taxon>Pentapetalae</taxon>
        <taxon>rosids</taxon>
        <taxon>fabids</taxon>
        <taxon>Fabales</taxon>
        <taxon>Fabaceae</taxon>
        <taxon>Papilionoideae</taxon>
        <taxon>50 kb inversion clade</taxon>
        <taxon>NPAAA clade</taxon>
        <taxon>indigoferoid/millettioid clade</taxon>
        <taxon>Phaseoleae</taxon>
        <taxon>Clitoria</taxon>
    </lineage>
</organism>
<proteinExistence type="predicted"/>
<evidence type="ECO:0000313" key="1">
    <source>
        <dbReference type="EMBL" id="KAK7263391.1"/>
    </source>
</evidence>